<proteinExistence type="predicted"/>
<dbReference type="Proteomes" id="UP000053617">
    <property type="component" value="Unassembled WGS sequence"/>
</dbReference>
<evidence type="ECO:0000313" key="1">
    <source>
        <dbReference type="EMBL" id="KIW99690.1"/>
    </source>
</evidence>
<dbReference type="HOGENOM" id="CLU_980551_0_0_1"/>
<name>A0A0D2I8W8_9EURO</name>
<organism evidence="1 2">
    <name type="scientific">Rhinocladiella mackenziei CBS 650.93</name>
    <dbReference type="NCBI Taxonomy" id="1442369"/>
    <lineage>
        <taxon>Eukaryota</taxon>
        <taxon>Fungi</taxon>
        <taxon>Dikarya</taxon>
        <taxon>Ascomycota</taxon>
        <taxon>Pezizomycotina</taxon>
        <taxon>Eurotiomycetes</taxon>
        <taxon>Chaetothyriomycetidae</taxon>
        <taxon>Chaetothyriales</taxon>
        <taxon>Herpotrichiellaceae</taxon>
        <taxon>Rhinocladiella</taxon>
    </lineage>
</organism>
<sequence length="284" mass="31880">MGLDTALEYQNECIRDLLRCSIDPEQIQNVDLLAASIILRTDEEMDTRCHEGRTDKELFLRVTGAFMEAQTPLAAAVPHSPPQPYEALVSKDFEPLTAASDVVGEKTHLEASMHGVYSTSNQQVLPAIPTSQGSEAEGLREACFWIALRQEIHASFMSQRAFTFTLSKFDSFRNLSPTSDAVWADRIVIFHADVLEYCYPLLPNTGMYHDRWHKLKSQATCLEFSLSSSFHPIYFQGGDPDRGQRLPEIWYLDTCHVTAATYIELTKILLAALTQNDRSSVVGT</sequence>
<keyword evidence="2" id="KW-1185">Reference proteome</keyword>
<dbReference type="OrthoDB" id="4525710at2759"/>
<dbReference type="RefSeq" id="XP_013266827.1">
    <property type="nucleotide sequence ID" value="XM_013411373.1"/>
</dbReference>
<protein>
    <submittedName>
        <fullName evidence="1">Uncharacterized protein</fullName>
    </submittedName>
</protein>
<dbReference type="EMBL" id="KN847485">
    <property type="protein sequence ID" value="KIW99690.1"/>
    <property type="molecule type" value="Genomic_DNA"/>
</dbReference>
<gene>
    <name evidence="1" type="ORF">Z518_11103</name>
</gene>
<reference evidence="1 2" key="1">
    <citation type="submission" date="2015-01" db="EMBL/GenBank/DDBJ databases">
        <title>The Genome Sequence of Rhinocladiella mackenzie CBS 650.93.</title>
        <authorList>
            <consortium name="The Broad Institute Genomics Platform"/>
            <person name="Cuomo C."/>
            <person name="de Hoog S."/>
            <person name="Gorbushina A."/>
            <person name="Stielow B."/>
            <person name="Teixiera M."/>
            <person name="Abouelleil A."/>
            <person name="Chapman S.B."/>
            <person name="Priest M."/>
            <person name="Young S.K."/>
            <person name="Wortman J."/>
            <person name="Nusbaum C."/>
            <person name="Birren B."/>
        </authorList>
    </citation>
    <scope>NUCLEOTIDE SEQUENCE [LARGE SCALE GENOMIC DNA]</scope>
    <source>
        <strain evidence="1 2">CBS 650.93</strain>
    </source>
</reference>
<dbReference type="STRING" id="1442369.A0A0D2I8W8"/>
<dbReference type="VEuPathDB" id="FungiDB:Z518_11103"/>
<dbReference type="AlphaFoldDB" id="A0A0D2I8W8"/>
<accession>A0A0D2I8W8</accession>
<dbReference type="GeneID" id="25299174"/>
<evidence type="ECO:0000313" key="2">
    <source>
        <dbReference type="Proteomes" id="UP000053617"/>
    </source>
</evidence>